<name>M2QV93_CERS8</name>
<proteinExistence type="predicted"/>
<protein>
    <submittedName>
        <fullName evidence="1">Uncharacterized protein</fullName>
    </submittedName>
</protein>
<dbReference type="EMBL" id="KB446177">
    <property type="protein sequence ID" value="EMD30416.1"/>
    <property type="molecule type" value="Genomic_DNA"/>
</dbReference>
<keyword evidence="2" id="KW-1185">Reference proteome</keyword>
<evidence type="ECO:0000313" key="2">
    <source>
        <dbReference type="Proteomes" id="UP000016930"/>
    </source>
</evidence>
<dbReference type="HOGENOM" id="CLU_2483148_0_0_1"/>
<reference evidence="1 2" key="1">
    <citation type="journal article" date="2012" name="Proc. Natl. Acad. Sci. U.S.A.">
        <title>Comparative genomics of Ceriporiopsis subvermispora and Phanerochaete chrysosporium provide insight into selective ligninolysis.</title>
        <authorList>
            <person name="Fernandez-Fueyo E."/>
            <person name="Ruiz-Duenas F.J."/>
            <person name="Ferreira P."/>
            <person name="Floudas D."/>
            <person name="Hibbett D.S."/>
            <person name="Canessa P."/>
            <person name="Larrondo L.F."/>
            <person name="James T.Y."/>
            <person name="Seelenfreund D."/>
            <person name="Lobos S."/>
            <person name="Polanco R."/>
            <person name="Tello M."/>
            <person name="Honda Y."/>
            <person name="Watanabe T."/>
            <person name="Watanabe T."/>
            <person name="Ryu J.S."/>
            <person name="Kubicek C.P."/>
            <person name="Schmoll M."/>
            <person name="Gaskell J."/>
            <person name="Hammel K.E."/>
            <person name="St John F.J."/>
            <person name="Vanden Wymelenberg A."/>
            <person name="Sabat G."/>
            <person name="Splinter BonDurant S."/>
            <person name="Syed K."/>
            <person name="Yadav J.S."/>
            <person name="Doddapaneni H."/>
            <person name="Subramanian V."/>
            <person name="Lavin J.L."/>
            <person name="Oguiza J.A."/>
            <person name="Perez G."/>
            <person name="Pisabarro A.G."/>
            <person name="Ramirez L."/>
            <person name="Santoyo F."/>
            <person name="Master E."/>
            <person name="Coutinho P.M."/>
            <person name="Henrissat B."/>
            <person name="Lombard V."/>
            <person name="Magnuson J.K."/>
            <person name="Kuees U."/>
            <person name="Hori C."/>
            <person name="Igarashi K."/>
            <person name="Samejima M."/>
            <person name="Held B.W."/>
            <person name="Barry K.W."/>
            <person name="LaButti K.M."/>
            <person name="Lapidus A."/>
            <person name="Lindquist E.A."/>
            <person name="Lucas S.M."/>
            <person name="Riley R."/>
            <person name="Salamov A.A."/>
            <person name="Hoffmeister D."/>
            <person name="Schwenk D."/>
            <person name="Hadar Y."/>
            <person name="Yarden O."/>
            <person name="de Vries R.P."/>
            <person name="Wiebenga A."/>
            <person name="Stenlid J."/>
            <person name="Eastwood D."/>
            <person name="Grigoriev I.V."/>
            <person name="Berka R.M."/>
            <person name="Blanchette R.A."/>
            <person name="Kersten P."/>
            <person name="Martinez A.T."/>
            <person name="Vicuna R."/>
            <person name="Cullen D."/>
        </authorList>
    </citation>
    <scope>NUCLEOTIDE SEQUENCE [LARGE SCALE GENOMIC DNA]</scope>
    <source>
        <strain evidence="1 2">B</strain>
    </source>
</reference>
<dbReference type="Proteomes" id="UP000016930">
    <property type="component" value="Unassembled WGS sequence"/>
</dbReference>
<organism evidence="1 2">
    <name type="scientific">Ceriporiopsis subvermispora (strain B)</name>
    <name type="common">White-rot fungus</name>
    <name type="synonym">Gelatoporia subvermispora</name>
    <dbReference type="NCBI Taxonomy" id="914234"/>
    <lineage>
        <taxon>Eukaryota</taxon>
        <taxon>Fungi</taxon>
        <taxon>Dikarya</taxon>
        <taxon>Basidiomycota</taxon>
        <taxon>Agaricomycotina</taxon>
        <taxon>Agaricomycetes</taxon>
        <taxon>Polyporales</taxon>
        <taxon>Gelatoporiaceae</taxon>
        <taxon>Gelatoporia</taxon>
    </lineage>
</organism>
<gene>
    <name evidence="1" type="ORF">CERSUDRAFT_101404</name>
</gene>
<accession>M2QV93</accession>
<dbReference type="AlphaFoldDB" id="M2QV93"/>
<sequence>MKWVDRGGCEPEGSGRLDSIEWEERREEMNYERNGPQTDTPATIAPWTALPCILEHAGTSGRQEKTSRIETFKVAAMLLACLRLEAA</sequence>
<evidence type="ECO:0000313" key="1">
    <source>
        <dbReference type="EMBL" id="EMD30416.1"/>
    </source>
</evidence>